<evidence type="ECO:0000313" key="2">
    <source>
        <dbReference type="EMBL" id="KAA0719613.1"/>
    </source>
</evidence>
<reference evidence="2 3" key="1">
    <citation type="journal article" date="2019" name="Mol. Ecol. Resour.">
        <title>Chromosome-level genome assembly of Triplophysa tibetana, a fish adapted to the harsh high-altitude environment of the Tibetan Plateau.</title>
        <authorList>
            <person name="Yang X."/>
            <person name="Liu H."/>
            <person name="Ma Z."/>
            <person name="Zou Y."/>
            <person name="Zou M."/>
            <person name="Mao Y."/>
            <person name="Li X."/>
            <person name="Wang H."/>
            <person name="Chen T."/>
            <person name="Wang W."/>
            <person name="Yang R."/>
        </authorList>
    </citation>
    <scope>NUCLEOTIDE SEQUENCE [LARGE SCALE GENOMIC DNA]</scope>
    <source>
        <strain evidence="2">TTIB1903HZAU</strain>
        <tissue evidence="2">Muscle</tissue>
    </source>
</reference>
<dbReference type="AlphaFoldDB" id="A0A5A9PCI0"/>
<evidence type="ECO:0000313" key="3">
    <source>
        <dbReference type="Proteomes" id="UP000324632"/>
    </source>
</evidence>
<evidence type="ECO:0000256" key="1">
    <source>
        <dbReference type="SAM" id="MobiDB-lite"/>
    </source>
</evidence>
<accession>A0A5A9PCI0</accession>
<dbReference type="Proteomes" id="UP000324632">
    <property type="component" value="Chromosome 7"/>
</dbReference>
<feature type="compositionally biased region" description="Acidic residues" evidence="1">
    <location>
        <begin position="32"/>
        <end position="46"/>
    </location>
</feature>
<comment type="caution">
    <text evidence="2">The sequence shown here is derived from an EMBL/GenBank/DDBJ whole genome shotgun (WGS) entry which is preliminary data.</text>
</comment>
<gene>
    <name evidence="2" type="ORF">E1301_Tti018419</name>
</gene>
<feature type="region of interest" description="Disordered" evidence="1">
    <location>
        <begin position="1"/>
        <end position="71"/>
    </location>
</feature>
<name>A0A5A9PCI0_9TELE</name>
<proteinExistence type="predicted"/>
<dbReference type="EMBL" id="SOYY01000007">
    <property type="protein sequence ID" value="KAA0719613.1"/>
    <property type="molecule type" value="Genomic_DNA"/>
</dbReference>
<feature type="compositionally biased region" description="Basic and acidic residues" evidence="1">
    <location>
        <begin position="1"/>
        <end position="10"/>
    </location>
</feature>
<protein>
    <submittedName>
        <fullName evidence="2">Uncharacterized protein</fullName>
    </submittedName>
</protein>
<sequence>MLESSRHVLDIRTTGRFLLDREARPSGSTLEESGEETGLEVGEECEEERRDERSNDEKTGRQEQEEKERRR</sequence>
<organism evidence="2 3">
    <name type="scientific">Triplophysa tibetana</name>
    <dbReference type="NCBI Taxonomy" id="1572043"/>
    <lineage>
        <taxon>Eukaryota</taxon>
        <taxon>Metazoa</taxon>
        <taxon>Chordata</taxon>
        <taxon>Craniata</taxon>
        <taxon>Vertebrata</taxon>
        <taxon>Euteleostomi</taxon>
        <taxon>Actinopterygii</taxon>
        <taxon>Neopterygii</taxon>
        <taxon>Teleostei</taxon>
        <taxon>Ostariophysi</taxon>
        <taxon>Cypriniformes</taxon>
        <taxon>Nemacheilidae</taxon>
        <taxon>Triplophysa</taxon>
    </lineage>
</organism>
<feature type="compositionally biased region" description="Basic and acidic residues" evidence="1">
    <location>
        <begin position="47"/>
        <end position="71"/>
    </location>
</feature>
<keyword evidence="3" id="KW-1185">Reference proteome</keyword>